<dbReference type="InterPro" id="IPR029044">
    <property type="entry name" value="Nucleotide-diphossugar_trans"/>
</dbReference>
<keyword evidence="3" id="KW-1185">Reference proteome</keyword>
<proteinExistence type="predicted"/>
<dbReference type="Pfam" id="PF00535">
    <property type="entry name" value="Glycos_transf_2"/>
    <property type="match status" value="1"/>
</dbReference>
<dbReference type="PANTHER" id="PTHR43685">
    <property type="entry name" value="GLYCOSYLTRANSFERASE"/>
    <property type="match status" value="1"/>
</dbReference>
<dbReference type="SUPFAM" id="SSF53448">
    <property type="entry name" value="Nucleotide-diphospho-sugar transferases"/>
    <property type="match status" value="1"/>
</dbReference>
<dbReference type="RefSeq" id="WP_190575473.1">
    <property type="nucleotide sequence ID" value="NZ_CAWPQU010000001.1"/>
</dbReference>
<dbReference type="InterPro" id="IPR050834">
    <property type="entry name" value="Glycosyltransf_2"/>
</dbReference>
<evidence type="ECO:0000313" key="2">
    <source>
        <dbReference type="EMBL" id="MBD2315415.1"/>
    </source>
</evidence>
<sequence>MIILEKIGIVLATYNPNIEYFQKQIQSIKNQIHENWICHIVDDFSLIDLQKSIEIIIGDDTRFVCHFHNQNLNHYYNFERGLKYCIEDSSITAIALSDQDDIWHPQKLSILLAKLREKKAVLVHSDLKMIDSKDNVINQSTWEFEGRNPEKLSTDLLLLCNVVTGCSLIFCKSIVNDILPFPEQDKINWYHDWWIALVAAQKGRIEHIRQPLVMYRIHGLNNVGVTKDSSKIYREIMLLIKKKFKLSLNSYLVRRNFSNLFYQRFKKDLDIINWNNPFEDKRFDFGVRIIALLFTSISSGYNAEGVALRVWLLKILFDLQKIKQILINRQLKTTKRG</sequence>
<name>A0ABR8C4T5_9CYAN</name>
<reference evidence="2 3" key="1">
    <citation type="journal article" date="2020" name="ISME J.">
        <title>Comparative genomics reveals insights into cyanobacterial evolution and habitat adaptation.</title>
        <authorList>
            <person name="Chen M.Y."/>
            <person name="Teng W.K."/>
            <person name="Zhao L."/>
            <person name="Hu C.X."/>
            <person name="Zhou Y.K."/>
            <person name="Han B.P."/>
            <person name="Song L.R."/>
            <person name="Shu W.S."/>
        </authorList>
    </citation>
    <scope>NUCLEOTIDE SEQUENCE [LARGE SCALE GENOMIC DNA]</scope>
    <source>
        <strain evidence="2 3">FACHB-1050</strain>
    </source>
</reference>
<comment type="caution">
    <text evidence="2">The sequence shown here is derived from an EMBL/GenBank/DDBJ whole genome shotgun (WGS) entry which is preliminary data.</text>
</comment>
<dbReference type="Gene3D" id="3.90.550.10">
    <property type="entry name" value="Spore Coat Polysaccharide Biosynthesis Protein SpsA, Chain A"/>
    <property type="match status" value="1"/>
</dbReference>
<dbReference type="PANTHER" id="PTHR43685:SF11">
    <property type="entry name" value="GLYCOSYLTRANSFERASE TAGX-RELATED"/>
    <property type="match status" value="1"/>
</dbReference>
<feature type="domain" description="Glycosyltransferase 2-like" evidence="1">
    <location>
        <begin position="9"/>
        <end position="173"/>
    </location>
</feature>
<dbReference type="EMBL" id="JACJQY010000001">
    <property type="protein sequence ID" value="MBD2315415.1"/>
    <property type="molecule type" value="Genomic_DNA"/>
</dbReference>
<accession>A0ABR8C4T5</accession>
<organism evidence="2 3">
    <name type="scientific">Phormidium tenue FACHB-1050</name>
    <dbReference type="NCBI Taxonomy" id="2692857"/>
    <lineage>
        <taxon>Bacteria</taxon>
        <taxon>Bacillati</taxon>
        <taxon>Cyanobacteriota</taxon>
        <taxon>Cyanophyceae</taxon>
        <taxon>Oscillatoriophycideae</taxon>
        <taxon>Oscillatoriales</taxon>
        <taxon>Oscillatoriaceae</taxon>
        <taxon>Phormidium</taxon>
    </lineage>
</organism>
<dbReference type="Proteomes" id="UP000618445">
    <property type="component" value="Unassembled WGS sequence"/>
</dbReference>
<gene>
    <name evidence="2" type="ORF">H6G05_00950</name>
</gene>
<evidence type="ECO:0000313" key="3">
    <source>
        <dbReference type="Proteomes" id="UP000618445"/>
    </source>
</evidence>
<evidence type="ECO:0000259" key="1">
    <source>
        <dbReference type="Pfam" id="PF00535"/>
    </source>
</evidence>
<dbReference type="InterPro" id="IPR001173">
    <property type="entry name" value="Glyco_trans_2-like"/>
</dbReference>
<protein>
    <submittedName>
        <fullName evidence="2">Glycosyltransferase</fullName>
    </submittedName>
</protein>